<dbReference type="AlphaFoldDB" id="A0A939FSR9"/>
<dbReference type="GO" id="GO:0044781">
    <property type="term" value="P:bacterial-type flagellum organization"/>
    <property type="evidence" value="ECO:0007669"/>
    <property type="project" value="UniProtKB-KW"/>
</dbReference>
<organism evidence="6 7">
    <name type="scientific">Jiella flava</name>
    <dbReference type="NCBI Taxonomy" id="2816857"/>
    <lineage>
        <taxon>Bacteria</taxon>
        <taxon>Pseudomonadati</taxon>
        <taxon>Pseudomonadota</taxon>
        <taxon>Alphaproteobacteria</taxon>
        <taxon>Hyphomicrobiales</taxon>
        <taxon>Aurantimonadaceae</taxon>
        <taxon>Jiella</taxon>
    </lineage>
</organism>
<comment type="caution">
    <text evidence="6">The sequence shown here is derived from an EMBL/GenBank/DDBJ whole genome shotgun (WGS) entry which is preliminary data.</text>
</comment>
<proteinExistence type="inferred from homology"/>
<name>A0A939FSR9_9HYPH</name>
<feature type="compositionally biased region" description="Low complexity" evidence="5">
    <location>
        <begin position="7"/>
        <end position="26"/>
    </location>
</feature>
<comment type="similarity">
    <text evidence="1">Belongs to the FlgD family.</text>
</comment>
<evidence type="ECO:0000313" key="6">
    <source>
        <dbReference type="EMBL" id="MBO0661238.1"/>
    </source>
</evidence>
<protein>
    <recommendedName>
        <fullName evidence="2">Basal-body rod modification protein FlgD</fullName>
    </recommendedName>
</protein>
<evidence type="ECO:0000256" key="2">
    <source>
        <dbReference type="ARBA" id="ARBA00016013"/>
    </source>
</evidence>
<evidence type="ECO:0000313" key="7">
    <source>
        <dbReference type="Proteomes" id="UP000664122"/>
    </source>
</evidence>
<keyword evidence="6" id="KW-0966">Cell projection</keyword>
<feature type="region of interest" description="Disordered" evidence="5">
    <location>
        <begin position="1"/>
        <end position="26"/>
    </location>
</feature>
<dbReference type="Pfam" id="PF03963">
    <property type="entry name" value="FlgD"/>
    <property type="match status" value="1"/>
</dbReference>
<dbReference type="EMBL" id="JAFMPP010000001">
    <property type="protein sequence ID" value="MBO0661238.1"/>
    <property type="molecule type" value="Genomic_DNA"/>
</dbReference>
<sequence length="137" mass="13745">MTVSPVSATQQASATSGTAGSGSTTAGPQMDYNSFLKLLVAEMSNQDPLNPTDSTQYVAQFATFSSVEQSIKTNAKLDSMMAVSALTQANSLIGRTVVAADGSNGGVVAGVKAGSSGIEAVLKNGDTVTLGSGTEVY</sequence>
<keyword evidence="7" id="KW-1185">Reference proteome</keyword>
<dbReference type="NCBIfam" id="NF004670">
    <property type="entry name" value="PRK06009.1"/>
    <property type="match status" value="1"/>
</dbReference>
<dbReference type="InterPro" id="IPR005648">
    <property type="entry name" value="FlgD"/>
</dbReference>
<gene>
    <name evidence="6" type="primary">flgD</name>
    <name evidence="6" type="ORF">J1C48_01505</name>
</gene>
<comment type="function">
    <text evidence="4">Required for flagellar hook formation. May act as a scaffolding protein.</text>
</comment>
<accession>A0A939FSR9</accession>
<evidence type="ECO:0000256" key="1">
    <source>
        <dbReference type="ARBA" id="ARBA00010577"/>
    </source>
</evidence>
<dbReference type="Proteomes" id="UP000664122">
    <property type="component" value="Unassembled WGS sequence"/>
</dbReference>
<keyword evidence="3" id="KW-1005">Bacterial flagellum biogenesis</keyword>
<keyword evidence="6" id="KW-0969">Cilium</keyword>
<reference evidence="6" key="1">
    <citation type="submission" date="2021-03" db="EMBL/GenBank/DDBJ databases">
        <title>Whole genome sequence of Jiella sp. CQZ9-1.</title>
        <authorList>
            <person name="Tuo L."/>
        </authorList>
    </citation>
    <scope>NUCLEOTIDE SEQUENCE</scope>
    <source>
        <strain evidence="6">CQZ9-1</strain>
    </source>
</reference>
<dbReference type="RefSeq" id="WP_207255878.1">
    <property type="nucleotide sequence ID" value="NZ_JAFMPP010000001.1"/>
</dbReference>
<evidence type="ECO:0000256" key="4">
    <source>
        <dbReference type="ARBA" id="ARBA00024746"/>
    </source>
</evidence>
<evidence type="ECO:0000256" key="5">
    <source>
        <dbReference type="SAM" id="MobiDB-lite"/>
    </source>
</evidence>
<keyword evidence="6" id="KW-0282">Flagellum</keyword>
<evidence type="ECO:0000256" key="3">
    <source>
        <dbReference type="ARBA" id="ARBA00022795"/>
    </source>
</evidence>